<dbReference type="OrthoDB" id="2506303at2759"/>
<gene>
    <name evidence="1" type="ORF">VP01_3529g1</name>
</gene>
<organism evidence="1 2">
    <name type="scientific">Puccinia sorghi</name>
    <dbReference type="NCBI Taxonomy" id="27349"/>
    <lineage>
        <taxon>Eukaryota</taxon>
        <taxon>Fungi</taxon>
        <taxon>Dikarya</taxon>
        <taxon>Basidiomycota</taxon>
        <taxon>Pucciniomycotina</taxon>
        <taxon>Pucciniomycetes</taxon>
        <taxon>Pucciniales</taxon>
        <taxon>Pucciniaceae</taxon>
        <taxon>Puccinia</taxon>
    </lineage>
</organism>
<accession>A0A0L6UVJ6</accession>
<dbReference type="AlphaFoldDB" id="A0A0L6UVJ6"/>
<dbReference type="Proteomes" id="UP000037035">
    <property type="component" value="Unassembled WGS sequence"/>
</dbReference>
<sequence length="239" mass="26255">MVYHYGVSGDLPTGVLLSFTAGRCFSANLSSSIMVATILPAHLARTVSRLPHNLNINQITYRFLSRKASSNRQPPVQSSTPQARALRSIISIYHTSENFAPLNSNERLVQFIDDSLLFKKPPSPYPPSHSPNFLASTIKCLTLNKTILTPGETEQDLNPITSSHRIRAGNLRWLALKDALCGTSGSDIQEELPRPSRFTSKFGAADWAGSSSSSNAKSKAGLEVIEENWEILLEMKNSK</sequence>
<evidence type="ECO:0000313" key="1">
    <source>
        <dbReference type="EMBL" id="KNZ52548.1"/>
    </source>
</evidence>
<dbReference type="VEuPathDB" id="FungiDB:VP01_3529g1"/>
<comment type="caution">
    <text evidence="1">The sequence shown here is derived from an EMBL/GenBank/DDBJ whole genome shotgun (WGS) entry which is preliminary data.</text>
</comment>
<reference evidence="1 2" key="1">
    <citation type="submission" date="2015-08" db="EMBL/GenBank/DDBJ databases">
        <title>Next Generation Sequencing and Analysis of the Genome of Puccinia sorghi L Schw, the Causal Agent of Maize Common Rust.</title>
        <authorList>
            <person name="Rochi L."/>
            <person name="Burguener G."/>
            <person name="Darino M."/>
            <person name="Turjanski A."/>
            <person name="Kreff E."/>
            <person name="Dieguez M.J."/>
            <person name="Sacco F."/>
        </authorList>
    </citation>
    <scope>NUCLEOTIDE SEQUENCE [LARGE SCALE GENOMIC DNA]</scope>
    <source>
        <strain evidence="1 2">RO10H11247</strain>
    </source>
</reference>
<keyword evidence="2" id="KW-1185">Reference proteome</keyword>
<proteinExistence type="predicted"/>
<evidence type="ECO:0000313" key="2">
    <source>
        <dbReference type="Proteomes" id="UP000037035"/>
    </source>
</evidence>
<protein>
    <submittedName>
        <fullName evidence="1">Uncharacterized protein</fullName>
    </submittedName>
</protein>
<dbReference type="EMBL" id="LAVV01008534">
    <property type="protein sequence ID" value="KNZ52548.1"/>
    <property type="molecule type" value="Genomic_DNA"/>
</dbReference>
<name>A0A0L6UVJ6_9BASI</name>